<dbReference type="SUPFAM" id="SSF56281">
    <property type="entry name" value="Metallo-hydrolase/oxidoreductase"/>
    <property type="match status" value="1"/>
</dbReference>
<proteinExistence type="predicted"/>
<dbReference type="InterPro" id="IPR001279">
    <property type="entry name" value="Metallo-B-lactamas"/>
</dbReference>
<protein>
    <submittedName>
        <fullName evidence="2">Glyoxylase-like metal-dependent hydrolase (Beta-lactamase superfamily II)</fullName>
    </submittedName>
</protein>
<dbReference type="PANTHER" id="PTHR23131:SF4">
    <property type="entry name" value="METALLO-BETA-LACTAMASE SUPERFAMILY POTEIN"/>
    <property type="match status" value="1"/>
</dbReference>
<gene>
    <name evidence="2" type="ORF">BJ970_005267</name>
</gene>
<evidence type="ECO:0000313" key="2">
    <source>
        <dbReference type="EMBL" id="MBB5157733.1"/>
    </source>
</evidence>
<organism evidence="2 3">
    <name type="scientific">Saccharopolyspora phatthalungensis</name>
    <dbReference type="NCBI Taxonomy" id="664693"/>
    <lineage>
        <taxon>Bacteria</taxon>
        <taxon>Bacillati</taxon>
        <taxon>Actinomycetota</taxon>
        <taxon>Actinomycetes</taxon>
        <taxon>Pseudonocardiales</taxon>
        <taxon>Pseudonocardiaceae</taxon>
        <taxon>Saccharopolyspora</taxon>
    </lineage>
</organism>
<accession>A0A840QJ92</accession>
<keyword evidence="2" id="KW-0378">Hydrolase</keyword>
<dbReference type="SMART" id="SM00849">
    <property type="entry name" value="Lactamase_B"/>
    <property type="match status" value="1"/>
</dbReference>
<dbReference type="Pfam" id="PF00753">
    <property type="entry name" value="Lactamase_B"/>
    <property type="match status" value="1"/>
</dbReference>
<evidence type="ECO:0000313" key="3">
    <source>
        <dbReference type="Proteomes" id="UP000584374"/>
    </source>
</evidence>
<name>A0A840QJ92_9PSEU</name>
<dbReference type="PANTHER" id="PTHR23131">
    <property type="entry name" value="ENDORIBONUCLEASE LACTB2"/>
    <property type="match status" value="1"/>
</dbReference>
<dbReference type="AlphaFoldDB" id="A0A840QJ92"/>
<dbReference type="Gene3D" id="1.10.10.10">
    <property type="entry name" value="Winged helix-like DNA-binding domain superfamily/Winged helix DNA-binding domain"/>
    <property type="match status" value="1"/>
</dbReference>
<feature type="domain" description="Metallo-beta-lactamase" evidence="1">
    <location>
        <begin position="34"/>
        <end position="247"/>
    </location>
</feature>
<dbReference type="Gene3D" id="3.60.15.10">
    <property type="entry name" value="Ribonuclease Z/Hydroxyacylglutathione hydrolase-like"/>
    <property type="match status" value="1"/>
</dbReference>
<sequence length="341" mass="37563">MGESRHEWMEPGAYAVAPGVHRIPLPLPNDGLRAVNVYAIADGDTLTLVDGGWALEESREQLSAALRQIGAGLGDISRFLVTHAHRDHYTQAVALRQEFGSKVLLGADERHTIRNLIDPEHEPLAKQIEMLAECGAKPVRDAIVAARDNGPRPPHFWEEPDEWIGSSTDITLADRPLRAMATPGHTRGHLVFIDDASELMFAGDHVLPHITPSIGFEQSPSEVPLRDYLASLRLVRTLPDMRLLPAHGPVTDSVHQRVDELLDHHDTRLDATAAVVAKGASTAYEVARALTWTRRERTLDELDPFNQMMAVLETAAHLDVLGLQGKLSRDKIEGVVHYASV</sequence>
<dbReference type="RefSeq" id="WP_184728601.1">
    <property type="nucleotide sequence ID" value="NZ_JACHIW010000001.1"/>
</dbReference>
<comment type="caution">
    <text evidence="2">The sequence shown here is derived from an EMBL/GenBank/DDBJ whole genome shotgun (WGS) entry which is preliminary data.</text>
</comment>
<reference evidence="2 3" key="1">
    <citation type="submission" date="2020-08" db="EMBL/GenBank/DDBJ databases">
        <title>Sequencing the genomes of 1000 actinobacteria strains.</title>
        <authorList>
            <person name="Klenk H.-P."/>
        </authorList>
    </citation>
    <scope>NUCLEOTIDE SEQUENCE [LARGE SCALE GENOMIC DNA]</scope>
    <source>
        <strain evidence="2 3">DSM 45584</strain>
    </source>
</reference>
<evidence type="ECO:0000259" key="1">
    <source>
        <dbReference type="SMART" id="SM00849"/>
    </source>
</evidence>
<dbReference type="InterPro" id="IPR036866">
    <property type="entry name" value="RibonucZ/Hydroxyglut_hydro"/>
</dbReference>
<dbReference type="InterPro" id="IPR036388">
    <property type="entry name" value="WH-like_DNA-bd_sf"/>
</dbReference>
<dbReference type="InterPro" id="IPR050662">
    <property type="entry name" value="Sec-metab_biosynth-thioest"/>
</dbReference>
<keyword evidence="3" id="KW-1185">Reference proteome</keyword>
<dbReference type="GO" id="GO:0016787">
    <property type="term" value="F:hydrolase activity"/>
    <property type="evidence" value="ECO:0007669"/>
    <property type="project" value="UniProtKB-KW"/>
</dbReference>
<dbReference type="Proteomes" id="UP000584374">
    <property type="component" value="Unassembled WGS sequence"/>
</dbReference>
<dbReference type="EMBL" id="JACHIW010000001">
    <property type="protein sequence ID" value="MBB5157733.1"/>
    <property type="molecule type" value="Genomic_DNA"/>
</dbReference>